<feature type="non-terminal residue" evidence="3">
    <location>
        <position position="1"/>
    </location>
</feature>
<dbReference type="Gene3D" id="3.40.50.2000">
    <property type="entry name" value="Glycogen Phosphorylase B"/>
    <property type="match status" value="2"/>
</dbReference>
<organism evidence="3">
    <name type="scientific">marine sediment metagenome</name>
    <dbReference type="NCBI Taxonomy" id="412755"/>
    <lineage>
        <taxon>unclassified sequences</taxon>
        <taxon>metagenomes</taxon>
        <taxon>ecological metagenomes</taxon>
    </lineage>
</organism>
<sequence length="391" mass="45019">LSEHGIFGLAALILLILVPLSFRFSNRKNYLFYSFLGFWFLTINHSSMRIAAPAFLYALSLINIIHEKKLLYIGNKLAHKGSSPTSIDILGPLLEHEGYKLYYASSRQNKLLRLLDMVFTVFKNRNTIDYVLIDTYSTANFWYAVMVGYLCKIMRLHYLPLLRGGRLPERLAKSPKICKKLFKNAYINIAPSAYLMESFQQHGFENVQLIPNSIPLDRYSFKKRFPLRPRLLWVRAFAEIYNPLLAIKIFKKLLKNYPDAQLCMVGADKDESLQTCRDYAEKYQLPVEFTGKLTKEEWIERASDFDIFINTTHYDNTPVSVIEAMALGLPVVSTNVGGMPYLLHDGVDALLVHNDDCEGFIEAINSLLKEPEKAVKMAKNARKMVENFDWE</sequence>
<keyword evidence="1" id="KW-0812">Transmembrane</keyword>
<dbReference type="CDD" id="cd03801">
    <property type="entry name" value="GT4_PimA-like"/>
    <property type="match status" value="1"/>
</dbReference>
<dbReference type="EMBL" id="LAZR01055964">
    <property type="protein sequence ID" value="KKK75222.1"/>
    <property type="molecule type" value="Genomic_DNA"/>
</dbReference>
<keyword evidence="1" id="KW-1133">Transmembrane helix</keyword>
<dbReference type="InterPro" id="IPR001296">
    <property type="entry name" value="Glyco_trans_1"/>
</dbReference>
<dbReference type="SUPFAM" id="SSF53756">
    <property type="entry name" value="UDP-Glycosyltransferase/glycogen phosphorylase"/>
    <property type="match status" value="1"/>
</dbReference>
<dbReference type="Pfam" id="PF00534">
    <property type="entry name" value="Glycos_transf_1"/>
    <property type="match status" value="1"/>
</dbReference>
<dbReference type="GO" id="GO:0016757">
    <property type="term" value="F:glycosyltransferase activity"/>
    <property type="evidence" value="ECO:0007669"/>
    <property type="project" value="InterPro"/>
</dbReference>
<feature type="transmembrane region" description="Helical" evidence="1">
    <location>
        <begin position="6"/>
        <end position="24"/>
    </location>
</feature>
<dbReference type="PANTHER" id="PTHR12526">
    <property type="entry name" value="GLYCOSYLTRANSFERASE"/>
    <property type="match status" value="1"/>
</dbReference>
<evidence type="ECO:0000256" key="1">
    <source>
        <dbReference type="SAM" id="Phobius"/>
    </source>
</evidence>
<proteinExistence type="predicted"/>
<evidence type="ECO:0000259" key="2">
    <source>
        <dbReference type="Pfam" id="PF00534"/>
    </source>
</evidence>
<protein>
    <recommendedName>
        <fullName evidence="2">Glycosyl transferase family 1 domain-containing protein</fullName>
    </recommendedName>
</protein>
<name>A0A0F8Y1H5_9ZZZZ</name>
<feature type="non-terminal residue" evidence="3">
    <location>
        <position position="391"/>
    </location>
</feature>
<comment type="caution">
    <text evidence="3">The sequence shown here is derived from an EMBL/GenBank/DDBJ whole genome shotgun (WGS) entry which is preliminary data.</text>
</comment>
<gene>
    <name evidence="3" type="ORF">LCGC14_2875870</name>
</gene>
<feature type="domain" description="Glycosyl transferase family 1" evidence="2">
    <location>
        <begin position="228"/>
        <end position="384"/>
    </location>
</feature>
<accession>A0A0F8Y1H5</accession>
<reference evidence="3" key="1">
    <citation type="journal article" date="2015" name="Nature">
        <title>Complex archaea that bridge the gap between prokaryotes and eukaryotes.</title>
        <authorList>
            <person name="Spang A."/>
            <person name="Saw J.H."/>
            <person name="Jorgensen S.L."/>
            <person name="Zaremba-Niedzwiedzka K."/>
            <person name="Martijn J."/>
            <person name="Lind A.E."/>
            <person name="van Eijk R."/>
            <person name="Schleper C."/>
            <person name="Guy L."/>
            <person name="Ettema T.J."/>
        </authorList>
    </citation>
    <scope>NUCLEOTIDE SEQUENCE</scope>
</reference>
<feature type="transmembrane region" description="Helical" evidence="1">
    <location>
        <begin position="36"/>
        <end position="59"/>
    </location>
</feature>
<dbReference type="AlphaFoldDB" id="A0A0F8Y1H5"/>
<keyword evidence="1" id="KW-0472">Membrane</keyword>
<evidence type="ECO:0000313" key="3">
    <source>
        <dbReference type="EMBL" id="KKK75222.1"/>
    </source>
</evidence>